<feature type="transmembrane region" description="Helical" evidence="1">
    <location>
        <begin position="49"/>
        <end position="71"/>
    </location>
</feature>
<dbReference type="PATRIC" id="fig|47770.28.peg.2015"/>
<organism evidence="3 4">
    <name type="scientific">Lactobacillus crispatus</name>
    <dbReference type="NCBI Taxonomy" id="47770"/>
    <lineage>
        <taxon>Bacteria</taxon>
        <taxon>Bacillati</taxon>
        <taxon>Bacillota</taxon>
        <taxon>Bacilli</taxon>
        <taxon>Lactobacillales</taxon>
        <taxon>Lactobacillaceae</taxon>
        <taxon>Lactobacillus</taxon>
    </lineage>
</organism>
<evidence type="ECO:0000313" key="4">
    <source>
        <dbReference type="Proteomes" id="UP000067598"/>
    </source>
</evidence>
<feature type="chain" id="PRO_5038879311" description="CcmD family protein" evidence="2">
    <location>
        <begin position="30"/>
        <end position="88"/>
    </location>
</feature>
<name>A0A125P6K5_9LACO</name>
<keyword evidence="2" id="KW-0732">Signal</keyword>
<evidence type="ECO:0008006" key="5">
    <source>
        <dbReference type="Google" id="ProtNLM"/>
    </source>
</evidence>
<dbReference type="Proteomes" id="UP000067598">
    <property type="component" value="Unassembled WGS sequence"/>
</dbReference>
<dbReference type="EMBL" id="LJGP01000007">
    <property type="protein sequence ID" value="KWU04684.1"/>
    <property type="molecule type" value="Genomic_DNA"/>
</dbReference>
<feature type="signal peptide" evidence="2">
    <location>
        <begin position="1"/>
        <end position="29"/>
    </location>
</feature>
<proteinExistence type="predicted"/>
<sequence>MKINMILSFLRRTALFIATMFAFFVSANAGALAQSICKVSTKHLNSNINFATIGLGISIIIYICLLAMGTLKSDIERSKEFKNEEKDS</sequence>
<gene>
    <name evidence="3" type="ORF">AEL95_02245</name>
</gene>
<evidence type="ECO:0000256" key="2">
    <source>
        <dbReference type="SAM" id="SignalP"/>
    </source>
</evidence>
<accession>A0A125P6K5</accession>
<evidence type="ECO:0000256" key="1">
    <source>
        <dbReference type="SAM" id="Phobius"/>
    </source>
</evidence>
<dbReference type="RefSeq" id="WP_060461787.1">
    <property type="nucleotide sequence ID" value="NZ_AP025162.1"/>
</dbReference>
<keyword evidence="1" id="KW-0812">Transmembrane</keyword>
<evidence type="ECO:0000313" key="3">
    <source>
        <dbReference type="EMBL" id="KWU04684.1"/>
    </source>
</evidence>
<keyword evidence="1" id="KW-0472">Membrane</keyword>
<protein>
    <recommendedName>
        <fullName evidence="5">CcmD family protein</fullName>
    </recommendedName>
</protein>
<reference evidence="3 4" key="1">
    <citation type="journal article" date="2016" name="Microbiology (Mosc.)">
        <title>Comparison of Lactobacillus crispatus isolates from Lactobacillus-dominated vaginal microbiomes with isolates from microbiomes containing bacterial vaginosis-associated bacteria.</title>
        <authorList>
            <person name="Abdelmaksoud A.A."/>
            <person name="Koparde V.N."/>
            <person name="Sheth N.U."/>
            <person name="Serrano M.G."/>
            <person name="Glascock A.L."/>
            <person name="Fettweis J.M."/>
            <person name="Strauss Iii J.F."/>
            <person name="Buck G.A."/>
            <person name="Jefferson K.K."/>
        </authorList>
    </citation>
    <scope>NUCLEOTIDE SEQUENCE [LARGE SCALE GENOMIC DNA]</scope>
    <source>
        <strain evidence="3 4">VMC3</strain>
    </source>
</reference>
<keyword evidence="1" id="KW-1133">Transmembrane helix</keyword>
<dbReference type="AlphaFoldDB" id="A0A125P6K5"/>
<comment type="caution">
    <text evidence="3">The sequence shown here is derived from an EMBL/GenBank/DDBJ whole genome shotgun (WGS) entry which is preliminary data.</text>
</comment>